<feature type="region of interest" description="Disordered" evidence="1">
    <location>
        <begin position="1"/>
        <end position="42"/>
    </location>
</feature>
<comment type="caution">
    <text evidence="2">The sequence shown here is derived from an EMBL/GenBank/DDBJ whole genome shotgun (WGS) entry which is preliminary data.</text>
</comment>
<name>A0A1N7S6A4_9BURK</name>
<evidence type="ECO:0000313" key="3">
    <source>
        <dbReference type="Proteomes" id="UP000195569"/>
    </source>
</evidence>
<evidence type="ECO:0000256" key="1">
    <source>
        <dbReference type="SAM" id="MobiDB-lite"/>
    </source>
</evidence>
<protein>
    <submittedName>
        <fullName evidence="2">Uncharacterized protein</fullName>
    </submittedName>
</protein>
<feature type="compositionally biased region" description="Gly residues" evidence="1">
    <location>
        <begin position="1"/>
        <end position="13"/>
    </location>
</feature>
<sequence>MPIGHGNGSGASGGQASAQRRRRAIDYSVSAGSGTAHRPIGQGIAARYAWRGRRDADDVRDAMKNAAENATMKNGDATRAVSRRGGKGFNGNGGERSRAAVARNEQSRQGRQGMQHKPDMLDLAGSGPR</sequence>
<reference evidence="2" key="1">
    <citation type="submission" date="2016-12" db="EMBL/GenBank/DDBJ databases">
        <authorList>
            <person name="Moulin L."/>
        </authorList>
    </citation>
    <scope>NUCLEOTIDE SEQUENCE [LARGE SCALE GENOMIC DNA]</scope>
    <source>
        <strain evidence="2">STM 7183</strain>
    </source>
</reference>
<organism evidence="2 3">
    <name type="scientific">Paraburkholderia piptadeniae</name>
    <dbReference type="NCBI Taxonomy" id="1701573"/>
    <lineage>
        <taxon>Bacteria</taxon>
        <taxon>Pseudomonadati</taxon>
        <taxon>Pseudomonadota</taxon>
        <taxon>Betaproteobacteria</taxon>
        <taxon>Burkholderiales</taxon>
        <taxon>Burkholderiaceae</taxon>
        <taxon>Paraburkholderia</taxon>
    </lineage>
</organism>
<gene>
    <name evidence="2" type="ORF">BN2476_320157</name>
</gene>
<feature type="region of interest" description="Disordered" evidence="1">
    <location>
        <begin position="68"/>
        <end position="129"/>
    </location>
</feature>
<accession>A0A1N7S6A4</accession>
<dbReference type="EMBL" id="CYGY02000032">
    <property type="protein sequence ID" value="SIT42513.1"/>
    <property type="molecule type" value="Genomic_DNA"/>
</dbReference>
<dbReference type="Proteomes" id="UP000195569">
    <property type="component" value="Unassembled WGS sequence"/>
</dbReference>
<evidence type="ECO:0000313" key="2">
    <source>
        <dbReference type="EMBL" id="SIT42513.1"/>
    </source>
</evidence>
<keyword evidence="3" id="KW-1185">Reference proteome</keyword>
<proteinExistence type="predicted"/>
<dbReference type="AlphaFoldDB" id="A0A1N7S6A4"/>